<sequence>MSQDQNNQRQIKLGIPKGSLQDSTLNLFERCGWKVRQHHRNYFPEINDPEITCRLCRVQEIPHYIQDGILDVGLTGKDWLLETGADVHVVSDLVYSKVSNRPARWVLAVAGDAPYRKPEDLAGKRIATELLGVTKKYFADLGIPVEVFYSWGATEAKVVEGLADAIVEVTETGTTIRAHGLRIIDDVLVTNTQLIANKATWEDPWKRKKIQQIDLLLQGALRADDLVGLKMNVPGDKQDAILSLLPSLNSPTVSQLKDSHWLAVEIVVDRRIVRDLIPQLVDAGAEGIIEYSLNKIV</sequence>
<dbReference type="InterPro" id="IPR013820">
    <property type="entry name" value="ATP_PRibTrfase_cat"/>
</dbReference>
<dbReference type="GO" id="GO:0000287">
    <property type="term" value="F:magnesium ion binding"/>
    <property type="evidence" value="ECO:0007669"/>
    <property type="project" value="UniProtKB-UniRule"/>
</dbReference>
<organism evidence="21 22">
    <name type="scientific">Desulfovibrio subterraneus</name>
    <dbReference type="NCBI Taxonomy" id="2718620"/>
    <lineage>
        <taxon>Bacteria</taxon>
        <taxon>Pseudomonadati</taxon>
        <taxon>Thermodesulfobacteriota</taxon>
        <taxon>Desulfovibrionia</taxon>
        <taxon>Desulfovibrionales</taxon>
        <taxon>Desulfovibrionaceae</taxon>
        <taxon>Desulfovibrio</taxon>
    </lineage>
</organism>
<dbReference type="Gene3D" id="3.40.190.10">
    <property type="entry name" value="Periplasmic binding protein-like II"/>
    <property type="match status" value="2"/>
</dbReference>
<dbReference type="CDD" id="cd13593">
    <property type="entry name" value="PBP2_HisGL3"/>
    <property type="match status" value="1"/>
</dbReference>
<dbReference type="EMBL" id="BLVO01000016">
    <property type="protein sequence ID" value="GFM34641.1"/>
    <property type="molecule type" value="Genomic_DNA"/>
</dbReference>
<evidence type="ECO:0000259" key="20">
    <source>
        <dbReference type="Pfam" id="PF08029"/>
    </source>
</evidence>
<comment type="subcellular location">
    <subcellularLocation>
        <location evidence="3 18">Cytoplasm</location>
    </subcellularLocation>
</comment>
<feature type="domain" description="ATP phosphoribosyltransferase catalytic" evidence="19">
    <location>
        <begin position="57"/>
        <end position="217"/>
    </location>
</feature>
<comment type="caution">
    <text evidence="21">The sequence shown here is derived from an EMBL/GenBank/DDBJ whole genome shotgun (WGS) entry which is preliminary data.</text>
</comment>
<keyword evidence="13 18" id="KW-0547">Nucleotide-binding</keyword>
<keyword evidence="12 18" id="KW-0479">Metal-binding</keyword>
<dbReference type="InterPro" id="IPR015867">
    <property type="entry name" value="N-reg_PII/ATP_PRibTrfase_C"/>
</dbReference>
<evidence type="ECO:0000313" key="22">
    <source>
        <dbReference type="Proteomes" id="UP000503840"/>
    </source>
</evidence>
<comment type="pathway">
    <text evidence="4 18">Amino-acid biosynthesis; L-histidine biosynthesis; L-histidine from 5-phospho-alpha-D-ribose 1-diphosphate: step 1/9.</text>
</comment>
<keyword evidence="22" id="KW-1185">Reference proteome</keyword>
<evidence type="ECO:0000256" key="16">
    <source>
        <dbReference type="ARBA" id="ARBA00023102"/>
    </source>
</evidence>
<evidence type="ECO:0000256" key="3">
    <source>
        <dbReference type="ARBA" id="ARBA00004496"/>
    </source>
</evidence>
<comment type="catalytic activity">
    <reaction evidence="1 18">
        <text>1-(5-phospho-beta-D-ribosyl)-ATP + diphosphate = 5-phospho-alpha-D-ribose 1-diphosphate + ATP</text>
        <dbReference type="Rhea" id="RHEA:18473"/>
        <dbReference type="ChEBI" id="CHEBI:30616"/>
        <dbReference type="ChEBI" id="CHEBI:33019"/>
        <dbReference type="ChEBI" id="CHEBI:58017"/>
        <dbReference type="ChEBI" id="CHEBI:73183"/>
        <dbReference type="EC" id="2.4.2.17"/>
    </reaction>
</comment>
<dbReference type="SUPFAM" id="SSF54913">
    <property type="entry name" value="GlnB-like"/>
    <property type="match status" value="1"/>
</dbReference>
<evidence type="ECO:0000256" key="18">
    <source>
        <dbReference type="HAMAP-Rule" id="MF_00079"/>
    </source>
</evidence>
<dbReference type="Pfam" id="PF01634">
    <property type="entry name" value="HisG"/>
    <property type="match status" value="1"/>
</dbReference>
<evidence type="ECO:0000313" key="21">
    <source>
        <dbReference type="EMBL" id="GFM34641.1"/>
    </source>
</evidence>
<evidence type="ECO:0000256" key="17">
    <source>
        <dbReference type="ARBA" id="ARBA00024861"/>
    </source>
</evidence>
<evidence type="ECO:0000256" key="4">
    <source>
        <dbReference type="ARBA" id="ARBA00004667"/>
    </source>
</evidence>
<dbReference type="InterPro" id="IPR020621">
    <property type="entry name" value="ATP-PRT_HisG_long"/>
</dbReference>
<keyword evidence="11 18" id="KW-0808">Transferase</keyword>
<comment type="function">
    <text evidence="17 18">Catalyzes the condensation of ATP and 5-phosphoribose 1-diphosphate to form N'-(5'-phosphoribosyl)-ATP (PR-ATP). Has a crucial role in the pathway because the rate of histidine biosynthesis seems to be controlled primarily by regulation of HisG enzymatic activity.</text>
</comment>
<dbReference type="NCBIfam" id="TIGR03455">
    <property type="entry name" value="HisG_C-term"/>
    <property type="match status" value="1"/>
</dbReference>
<dbReference type="Proteomes" id="UP000503840">
    <property type="component" value="Unassembled WGS sequence"/>
</dbReference>
<dbReference type="InterPro" id="IPR011322">
    <property type="entry name" value="N-reg_PII-like_a/b"/>
</dbReference>
<comment type="cofactor">
    <cofactor evidence="2 18">
        <name>Mg(2+)</name>
        <dbReference type="ChEBI" id="CHEBI:18420"/>
    </cofactor>
</comment>
<dbReference type="InterPro" id="IPR013115">
    <property type="entry name" value="HisG_C"/>
</dbReference>
<dbReference type="PANTHER" id="PTHR21403:SF10">
    <property type="entry name" value="ATP PHOSPHORIBOSYLTRANSFERASE"/>
    <property type="match status" value="1"/>
</dbReference>
<dbReference type="SUPFAM" id="SSF53850">
    <property type="entry name" value="Periplasmic binding protein-like II"/>
    <property type="match status" value="1"/>
</dbReference>
<comment type="similarity">
    <text evidence="5 18">Belongs to the ATP phosphoribosyltransferase family. Long subfamily.</text>
</comment>
<evidence type="ECO:0000256" key="12">
    <source>
        <dbReference type="ARBA" id="ARBA00022723"/>
    </source>
</evidence>
<keyword evidence="16 18" id="KW-0368">Histidine biosynthesis</keyword>
<gene>
    <name evidence="18 21" type="primary">hisG</name>
    <name evidence="21" type="ORF">DSM101010T_30060</name>
</gene>
<evidence type="ECO:0000256" key="7">
    <source>
        <dbReference type="ARBA" id="ARBA00020998"/>
    </source>
</evidence>
<dbReference type="FunFam" id="3.40.190.10:FF:000258">
    <property type="entry name" value="ATP phosphoribosyltransferase"/>
    <property type="match status" value="1"/>
</dbReference>
<evidence type="ECO:0000256" key="11">
    <source>
        <dbReference type="ARBA" id="ARBA00022679"/>
    </source>
</evidence>
<dbReference type="HAMAP" id="MF_00079">
    <property type="entry name" value="HisG_Long"/>
    <property type="match status" value="1"/>
</dbReference>
<evidence type="ECO:0000256" key="14">
    <source>
        <dbReference type="ARBA" id="ARBA00022840"/>
    </source>
</evidence>
<dbReference type="PROSITE" id="PS01316">
    <property type="entry name" value="ATP_P_PHORIBOSYLTR"/>
    <property type="match status" value="1"/>
</dbReference>
<keyword evidence="8 18" id="KW-0963">Cytoplasm</keyword>
<dbReference type="GO" id="GO:0000105">
    <property type="term" value="P:L-histidine biosynthetic process"/>
    <property type="evidence" value="ECO:0007669"/>
    <property type="project" value="UniProtKB-UniRule"/>
</dbReference>
<accession>A0A7J0BN03</accession>
<evidence type="ECO:0000256" key="6">
    <source>
        <dbReference type="ARBA" id="ARBA00011946"/>
    </source>
</evidence>
<keyword evidence="10 18" id="KW-0328">Glycosyltransferase</keyword>
<protein>
    <recommendedName>
        <fullName evidence="7 18">ATP phosphoribosyltransferase</fullName>
        <shortName evidence="18">ATP-PRT</shortName>
        <shortName evidence="18">ATP-PRTase</shortName>
        <ecNumber evidence="6 18">2.4.2.17</ecNumber>
    </recommendedName>
</protein>
<evidence type="ECO:0000259" key="19">
    <source>
        <dbReference type="Pfam" id="PF01634"/>
    </source>
</evidence>
<dbReference type="RefSeq" id="WP_174406313.1">
    <property type="nucleotide sequence ID" value="NZ_BLVO01000016.1"/>
</dbReference>
<dbReference type="GO" id="GO:0005524">
    <property type="term" value="F:ATP binding"/>
    <property type="evidence" value="ECO:0007669"/>
    <property type="project" value="UniProtKB-KW"/>
</dbReference>
<comment type="activity regulation">
    <text evidence="18">Feedback inhibited by histidine.</text>
</comment>
<evidence type="ECO:0000256" key="9">
    <source>
        <dbReference type="ARBA" id="ARBA00022605"/>
    </source>
</evidence>
<name>A0A7J0BN03_9BACT</name>
<evidence type="ECO:0000256" key="8">
    <source>
        <dbReference type="ARBA" id="ARBA00022490"/>
    </source>
</evidence>
<dbReference type="UniPathway" id="UPA00031">
    <property type="reaction ID" value="UER00006"/>
</dbReference>
<evidence type="ECO:0000256" key="13">
    <source>
        <dbReference type="ARBA" id="ARBA00022741"/>
    </source>
</evidence>
<dbReference type="FunFam" id="3.30.70.120:FF:000002">
    <property type="entry name" value="ATP phosphoribosyltransferase"/>
    <property type="match status" value="1"/>
</dbReference>
<dbReference type="AlphaFoldDB" id="A0A7J0BN03"/>
<dbReference type="InterPro" id="IPR018198">
    <property type="entry name" value="ATP_PRibTrfase_CS"/>
</dbReference>
<evidence type="ECO:0000256" key="1">
    <source>
        <dbReference type="ARBA" id="ARBA00000915"/>
    </source>
</evidence>
<dbReference type="GO" id="GO:0005737">
    <property type="term" value="C:cytoplasm"/>
    <property type="evidence" value="ECO:0007669"/>
    <property type="project" value="UniProtKB-SubCell"/>
</dbReference>
<dbReference type="InterPro" id="IPR001348">
    <property type="entry name" value="ATP_PRibTrfase_HisG"/>
</dbReference>
<reference evidence="21 22" key="1">
    <citation type="submission" date="2020-05" db="EMBL/GenBank/DDBJ databases">
        <title>Draft genome sequence of Desulfovibrio sp. strain HN2T.</title>
        <authorList>
            <person name="Ueno A."/>
            <person name="Tamazawa S."/>
            <person name="Tamamura S."/>
            <person name="Murakami T."/>
            <person name="Kiyama T."/>
            <person name="Inomata H."/>
            <person name="Amano Y."/>
            <person name="Miyakawa K."/>
            <person name="Tamaki H."/>
            <person name="Naganuma T."/>
            <person name="Kaneko K."/>
        </authorList>
    </citation>
    <scope>NUCLEOTIDE SEQUENCE [LARGE SCALE GENOMIC DNA]</scope>
    <source>
        <strain evidence="21 22">HN2</strain>
    </source>
</reference>
<dbReference type="PANTHER" id="PTHR21403">
    <property type="entry name" value="ATP PHOSPHORIBOSYLTRANSFERASE ATP-PRTASE"/>
    <property type="match status" value="1"/>
</dbReference>
<feature type="domain" description="Histidine biosynthesis HisG C-terminal" evidence="20">
    <location>
        <begin position="223"/>
        <end position="295"/>
    </location>
</feature>
<evidence type="ECO:0000256" key="10">
    <source>
        <dbReference type="ARBA" id="ARBA00022676"/>
    </source>
</evidence>
<dbReference type="GO" id="GO:0003879">
    <property type="term" value="F:ATP phosphoribosyltransferase activity"/>
    <property type="evidence" value="ECO:0007669"/>
    <property type="project" value="UniProtKB-UniRule"/>
</dbReference>
<dbReference type="EC" id="2.4.2.17" evidence="6 18"/>
<dbReference type="Gene3D" id="3.30.70.120">
    <property type="match status" value="1"/>
</dbReference>
<keyword evidence="15 18" id="KW-0460">Magnesium</keyword>
<evidence type="ECO:0000256" key="5">
    <source>
        <dbReference type="ARBA" id="ARBA00007955"/>
    </source>
</evidence>
<evidence type="ECO:0000256" key="15">
    <source>
        <dbReference type="ARBA" id="ARBA00022842"/>
    </source>
</evidence>
<evidence type="ECO:0000256" key="2">
    <source>
        <dbReference type="ARBA" id="ARBA00001946"/>
    </source>
</evidence>
<dbReference type="Pfam" id="PF08029">
    <property type="entry name" value="HisG_C"/>
    <property type="match status" value="1"/>
</dbReference>
<dbReference type="NCBIfam" id="TIGR00070">
    <property type="entry name" value="hisG"/>
    <property type="match status" value="1"/>
</dbReference>
<keyword evidence="9 18" id="KW-0028">Amino-acid biosynthesis</keyword>
<keyword evidence="14 18" id="KW-0067">ATP-binding</keyword>
<proteinExistence type="inferred from homology"/>